<dbReference type="SUPFAM" id="SSF53098">
    <property type="entry name" value="Ribonuclease H-like"/>
    <property type="match status" value="1"/>
</dbReference>
<keyword evidence="1" id="KW-0645">Protease</keyword>
<dbReference type="PANTHER" id="PTHR11439">
    <property type="entry name" value="GAG-POL-RELATED RETROTRANSPOSON"/>
    <property type="match status" value="1"/>
</dbReference>
<evidence type="ECO:0000256" key="2">
    <source>
        <dbReference type="SAM" id="MobiDB-lite"/>
    </source>
</evidence>
<proteinExistence type="predicted"/>
<dbReference type="InterPro" id="IPR054722">
    <property type="entry name" value="PolX-like_BBD"/>
</dbReference>
<dbReference type="SUPFAM" id="SSF56672">
    <property type="entry name" value="DNA/RNA polymerases"/>
    <property type="match status" value="1"/>
</dbReference>
<dbReference type="Pfam" id="PF22936">
    <property type="entry name" value="Pol_BBD"/>
    <property type="match status" value="1"/>
</dbReference>
<dbReference type="Pfam" id="PF13976">
    <property type="entry name" value="gag_pre-integrs"/>
    <property type="match status" value="1"/>
</dbReference>
<reference evidence="4" key="1">
    <citation type="journal article" date="2022" name="Int. J. Mol. Sci.">
        <title>Draft Genome of Tanacetum Coccineum: Genomic Comparison of Closely Related Tanacetum-Family Plants.</title>
        <authorList>
            <person name="Yamashiro T."/>
            <person name="Shiraishi A."/>
            <person name="Nakayama K."/>
            <person name="Satake H."/>
        </authorList>
    </citation>
    <scope>NUCLEOTIDE SEQUENCE</scope>
</reference>
<dbReference type="InterPro" id="IPR043502">
    <property type="entry name" value="DNA/RNA_pol_sf"/>
</dbReference>
<dbReference type="CDD" id="cd09272">
    <property type="entry name" value="RNase_HI_RT_Ty1"/>
    <property type="match status" value="1"/>
</dbReference>
<dbReference type="Pfam" id="PF07727">
    <property type="entry name" value="RVT_2"/>
    <property type="match status" value="1"/>
</dbReference>
<reference evidence="4" key="2">
    <citation type="submission" date="2022-01" db="EMBL/GenBank/DDBJ databases">
        <authorList>
            <person name="Yamashiro T."/>
            <person name="Shiraishi A."/>
            <person name="Satake H."/>
            <person name="Nakayama K."/>
        </authorList>
    </citation>
    <scope>NUCLEOTIDE SEQUENCE</scope>
</reference>
<dbReference type="Proteomes" id="UP001151760">
    <property type="component" value="Unassembled WGS sequence"/>
</dbReference>
<feature type="region of interest" description="Disordered" evidence="2">
    <location>
        <begin position="265"/>
        <end position="285"/>
    </location>
</feature>
<dbReference type="InterPro" id="IPR013103">
    <property type="entry name" value="RVT_2"/>
</dbReference>
<name>A0ABQ5ACG2_9ASTR</name>
<feature type="domain" description="Integrase catalytic" evidence="3">
    <location>
        <begin position="193"/>
        <end position="242"/>
    </location>
</feature>
<dbReference type="InterPro" id="IPR012337">
    <property type="entry name" value="RNaseH-like_sf"/>
</dbReference>
<gene>
    <name evidence="4" type="ORF">Tco_0820102</name>
</gene>
<organism evidence="4 5">
    <name type="scientific">Tanacetum coccineum</name>
    <dbReference type="NCBI Taxonomy" id="301880"/>
    <lineage>
        <taxon>Eukaryota</taxon>
        <taxon>Viridiplantae</taxon>
        <taxon>Streptophyta</taxon>
        <taxon>Embryophyta</taxon>
        <taxon>Tracheophyta</taxon>
        <taxon>Spermatophyta</taxon>
        <taxon>Magnoliopsida</taxon>
        <taxon>eudicotyledons</taxon>
        <taxon>Gunneridae</taxon>
        <taxon>Pentapetalae</taxon>
        <taxon>asterids</taxon>
        <taxon>campanulids</taxon>
        <taxon>Asterales</taxon>
        <taxon>Asteraceae</taxon>
        <taxon>Asteroideae</taxon>
        <taxon>Anthemideae</taxon>
        <taxon>Anthemidinae</taxon>
        <taxon>Tanacetum</taxon>
    </lineage>
</organism>
<keyword evidence="1" id="KW-0378">Hydrolase</keyword>
<dbReference type="PANTHER" id="PTHR11439:SF495">
    <property type="entry name" value="REVERSE TRANSCRIPTASE, RNA-DEPENDENT DNA POLYMERASE-RELATED"/>
    <property type="match status" value="1"/>
</dbReference>
<dbReference type="InterPro" id="IPR036397">
    <property type="entry name" value="RNaseH_sf"/>
</dbReference>
<evidence type="ECO:0000259" key="3">
    <source>
        <dbReference type="PROSITE" id="PS50994"/>
    </source>
</evidence>
<keyword evidence="1" id="KW-0064">Aspartyl protease</keyword>
<dbReference type="InterPro" id="IPR001584">
    <property type="entry name" value="Integrase_cat-core"/>
</dbReference>
<evidence type="ECO:0000256" key="1">
    <source>
        <dbReference type="ARBA" id="ARBA00022750"/>
    </source>
</evidence>
<comment type="caution">
    <text evidence="4">The sequence shown here is derived from an EMBL/GenBank/DDBJ whole genome shotgun (WGS) entry which is preliminary data.</text>
</comment>
<feature type="region of interest" description="Disordered" evidence="2">
    <location>
        <begin position="1"/>
        <end position="31"/>
    </location>
</feature>
<evidence type="ECO:0000313" key="4">
    <source>
        <dbReference type="EMBL" id="GJS98932.1"/>
    </source>
</evidence>
<sequence>MNSTSCASNSSVSTSESEAEIESNVGRPIQEPIIVQELPSFSCTDKDEDATAVKPQQISGCSRSMTGNKERLDYFQPFKGGKVTFGGGEGRITRKGTIRTLKLDFENVYYVKELQQFNLFSVYTHSFQGSTISYLFNLEYLAPKENLACLVAKASSDEDVKWHKRMGHVNYKNMNKLVKDNLARENQLNKKVKAIRCDNGTEFKNAKLIELCGEKGIKRDYSNARTPQQNGVAERKNRTLIEAQGHSSWLTRELKESIIRGYNRDKANQSAGAESKDTSDAYSNGVPVDTAKDIFQQELARLKDQEQRATSDAERLGLGFAKNAEELQKRQFGADLNNLASTVEVSHVATKRINTVHPQSLIIGKPNSSVQTRIEPRSVAQALEDPSWVDAMQAEMQQFKFQNVWILVDLPEGKYAIGTKWILKNKRDARGIVVRNKARLVAQGHRQEEGIDYDEMDVKSAFLYGSIDEEVYVTQPKGFVDPQYPKKVYKVVKALYGLHQAPRAWITSSGKTVESLSAKTSNVQDILKKFGFWRVINDSTPTTSNLEAVKKIFKYLKGQPKLGLWYPRESPFVLEAYSDSDYAGANKDRKSTTGGCQFLGRRLISWQCKKQTIVATSSTEVLSMLSAS</sequence>
<evidence type="ECO:0000313" key="5">
    <source>
        <dbReference type="Proteomes" id="UP001151760"/>
    </source>
</evidence>
<dbReference type="Gene3D" id="3.30.420.10">
    <property type="entry name" value="Ribonuclease H-like superfamily/Ribonuclease H"/>
    <property type="match status" value="1"/>
</dbReference>
<accession>A0ABQ5ACG2</accession>
<dbReference type="EMBL" id="BQNB010012081">
    <property type="protein sequence ID" value="GJS98932.1"/>
    <property type="molecule type" value="Genomic_DNA"/>
</dbReference>
<protein>
    <submittedName>
        <fullName evidence="4">Ribonuclease H-like domain-containing protein</fullName>
    </submittedName>
</protein>
<dbReference type="PROSITE" id="PS50994">
    <property type="entry name" value="INTEGRASE"/>
    <property type="match status" value="1"/>
</dbReference>
<keyword evidence="5" id="KW-1185">Reference proteome</keyword>
<feature type="compositionally biased region" description="Low complexity" evidence="2">
    <location>
        <begin position="1"/>
        <end position="16"/>
    </location>
</feature>
<dbReference type="InterPro" id="IPR025724">
    <property type="entry name" value="GAG-pre-integrase_dom"/>
</dbReference>